<dbReference type="EMBL" id="AMPT01000002">
    <property type="protein sequence ID" value="EQB59644.1"/>
    <property type="molecule type" value="Genomic_DNA"/>
</dbReference>
<organism evidence="2">
    <name type="scientific">Kingella kingae KKC2005004457</name>
    <dbReference type="NCBI Taxonomy" id="1229911"/>
    <lineage>
        <taxon>Bacteria</taxon>
        <taxon>Pseudomonadati</taxon>
        <taxon>Pseudomonadota</taxon>
        <taxon>Betaproteobacteria</taxon>
        <taxon>Neisseriales</taxon>
        <taxon>Neisseriaceae</taxon>
        <taxon>Kingella</taxon>
    </lineage>
</organism>
<reference evidence="2" key="1">
    <citation type="journal article" date="2013" name="Antimicrob. Agents Chemother.">
        <title>Characterization of TEM-1 beta-lactamase producing Kingella kingae clinical isolates.</title>
        <authorList>
            <person name="Banerjee A."/>
            <person name="Kaplan J.B."/>
            <person name="Soherwardy A."/>
            <person name="Nudell Y."/>
            <person name="Mackenzie G.A."/>
            <person name="Johnson S."/>
            <person name="Balashova N.V."/>
        </authorList>
    </citation>
    <scope>NUCLEOTIDE SEQUENCE</scope>
    <source>
        <strain evidence="2">KKC2005004457</strain>
        <plasmid evidence="2">unnamed</plasmid>
    </source>
</reference>
<evidence type="ECO:0000313" key="2">
    <source>
        <dbReference type="EMBL" id="EQB59644.1"/>
    </source>
</evidence>
<evidence type="ECO:0000256" key="1">
    <source>
        <dbReference type="SAM" id="MobiDB-lite"/>
    </source>
</evidence>
<proteinExistence type="predicted"/>
<sequence>MPLNLPNKRRANESKFSQFHDEIFALLALGYSQTSILEQLKNSYPNMVDELNINSLKGYILRQKKNPKSRYNLSKGENNLNVKANFTEKELTPIQSDNQTPEQVSEVKTDFSSVEMKTDTGKEKVNPLKKFATTPPPIQDNF</sequence>
<dbReference type="AlphaFoldDB" id="T0L562"/>
<accession>T0L562</accession>
<gene>
    <name evidence="2" type="ORF">C297_p00075</name>
</gene>
<comment type="caution">
    <text evidence="2">The sequence shown here is derived from an EMBL/GenBank/DDBJ whole genome shotgun (WGS) entry which is preliminary data.</text>
</comment>
<keyword evidence="2" id="KW-0614">Plasmid</keyword>
<geneLocation type="plasmid" evidence="2">
    <name>unnamed</name>
</geneLocation>
<name>T0L562_KINKI</name>
<protein>
    <submittedName>
        <fullName evidence="2">Uncharacterized protein</fullName>
    </submittedName>
</protein>
<feature type="compositionally biased region" description="Basic and acidic residues" evidence="1">
    <location>
        <begin position="116"/>
        <end position="126"/>
    </location>
</feature>
<feature type="region of interest" description="Disordered" evidence="1">
    <location>
        <begin position="92"/>
        <end position="142"/>
    </location>
</feature>
<feature type="compositionally biased region" description="Polar residues" evidence="1">
    <location>
        <begin position="93"/>
        <end position="103"/>
    </location>
</feature>